<sequence>MELGGFMEGMTLDVDRDVKLRLTFKTAEGTLVIANLKCWVAAAPLQDGLGDLIVSRDVMAKIGYCPRSLPLNARRVQCVYDLDQLGGEETSLVAAMKVVEEMEKLPSSPEEASLYSEEEQT</sequence>
<evidence type="ECO:0000313" key="2">
    <source>
        <dbReference type="Proteomes" id="UP000285712"/>
    </source>
</evidence>
<accession>A0A3R7BUR9</accession>
<evidence type="ECO:0000313" key="1">
    <source>
        <dbReference type="EMBL" id="RHZ03013.1"/>
    </source>
</evidence>
<dbReference type="Proteomes" id="UP000285712">
    <property type="component" value="Unassembled WGS sequence"/>
</dbReference>
<protein>
    <submittedName>
        <fullName evidence="1">Uncharacterized protein</fullName>
    </submittedName>
</protein>
<organism evidence="1 2">
    <name type="scientific">Aphanomyces astaci</name>
    <name type="common">Crayfish plague agent</name>
    <dbReference type="NCBI Taxonomy" id="112090"/>
    <lineage>
        <taxon>Eukaryota</taxon>
        <taxon>Sar</taxon>
        <taxon>Stramenopiles</taxon>
        <taxon>Oomycota</taxon>
        <taxon>Saprolegniomycetes</taxon>
        <taxon>Saprolegniales</taxon>
        <taxon>Verrucalvaceae</taxon>
        <taxon>Aphanomyces</taxon>
    </lineage>
</organism>
<feature type="non-terminal residue" evidence="1">
    <location>
        <position position="121"/>
    </location>
</feature>
<dbReference type="EMBL" id="QUTG01000078">
    <property type="protein sequence ID" value="RHZ03013.1"/>
    <property type="molecule type" value="Genomic_DNA"/>
</dbReference>
<gene>
    <name evidence="1" type="ORF">DYB35_013582</name>
</gene>
<reference evidence="1 2" key="1">
    <citation type="submission" date="2018-08" db="EMBL/GenBank/DDBJ databases">
        <title>Aphanomyces genome sequencing and annotation.</title>
        <authorList>
            <person name="Minardi D."/>
            <person name="Oidtmann B."/>
            <person name="Van Der Giezen M."/>
            <person name="Studholme D.J."/>
        </authorList>
    </citation>
    <scope>NUCLEOTIDE SEQUENCE [LARGE SCALE GENOMIC DNA]</scope>
    <source>
        <strain evidence="1 2">Sv</strain>
    </source>
</reference>
<dbReference type="AlphaFoldDB" id="A0A3R7BUR9"/>
<comment type="caution">
    <text evidence="1">The sequence shown here is derived from an EMBL/GenBank/DDBJ whole genome shotgun (WGS) entry which is preliminary data.</text>
</comment>
<proteinExistence type="predicted"/>
<name>A0A3R7BUR9_APHAT</name>